<sequence length="1348" mass="153139">MAPDSDTIVVQLPEDLRTSSTLDDEMDRRRNGDRRKAPRHPTTPIEQTTQETPRPAAFSPEITTRERNPFQNSQEKKPRAKDSTQAIFWARDLILQASTMAESHLSQNKLLQLLDVFRDFTELGRVTQQMTEKFTAQLAYQTATLTSASQQATKTLKKANNGNTWTTVSTKKKTNKKPASYYQAVLTLTQPTSHTPLQIRDLINEEFTKGGIKDPVVKEVTTSRKNNIILTTTPTYSGEYLVQHKHIWHQKFELKNVQLLESWTKVVVHNVPTEWEGAETLEILHTEIPAYNNGLQITGNPYWISREWQNKKNSSIVIAFKTAEDAARLGGRITILGQTLFTEKFKPIAASTQCLNCQQFGHPATRCRNQPACNLILQVNLNKSITATESTLQLAVELKADIIAIQEPWLTTNDNYATARSINHTAFIQILPVTNLPVRPRVLFYISRTLEAETFTQNDFKIDPDAMAITIKDSNEHHPLWDPLCPTTSQGAQPFIDWIEEQDLELLNTPGVGTFFRPHLSRETVLDLSLVTPDLASKATDWQTIPETGSDHYGLLFSIQTNADLVENPTNQPRFNTAKANWDTFNKELETAIQNSQTLQDMDQISDPRKADLMDLLLGNNTELEQQLEEIGKAITQAIQTAANKAIPITRLGPKPKAWWNKELTKLRQDTSHYRRIFKEKLETTAIHDAYLEKRDFLRARNTYNKAIKDAKRKHWNEFLEKEDPQSIYKAMAYTKDNKVERIPPIQGETSFDKKCQAFRNTLFPPPPITEAPTFTNYQEKRWDWPALSTTELERACSSQVKRKINERITASRLSNLAEITELLHPTQIGGRLKKSAIDAAMLLIDQIQHQKQKGQITSTIFLDVKGAFDHVSHNQFLRTLKKLGLPISLIAWTKSFFSNRSLRLSFDNKTQEFSEIIAGIPQGSPRPLPGLQSFNLSYIDDLSLSTSSTSLKKNVKILEQQVRLLSHRGKNLAIMFDIAKTELIHFTAKKERKEKPTASRQHHYNRLSFKEHIATRVSQARKAFYRLGRLANIERGLSPKAVRQLYLACVTSVADYGSQIYWKNQSYATSLLQSLHNLACRKIIGVFRTSPSLPTSIESGLTSPAIRLNTNNRKYASRAHQLSSNHPIQKAITRITNTDKASYKKPNQHRQLYTIVKSIPERDNNSVEKIIPYRFRPWESLNYKVTVSKKSKEEEAIAHADYILSRSGDNFTAIYSDASQHDKGKGSASTHEETFSQKTNIGCSQLVYNGELEGIAQAFEHAAIVAQEGQEIYVYADNQAAIHRLNNLSDNPGQQWLLRCIRAAKRITTKKASIHLQWAPGHNDVKGNEKADTLAKEAAKERPKHRP</sequence>
<evidence type="ECO:0000313" key="4">
    <source>
        <dbReference type="EMBL" id="KAF7564351.1"/>
    </source>
</evidence>
<name>A0A834VGR6_9PLEO</name>
<dbReference type="PROSITE" id="PS50879">
    <property type="entry name" value="RNASE_H_1"/>
    <property type="match status" value="1"/>
</dbReference>
<dbReference type="RefSeq" id="XP_065958798.1">
    <property type="nucleotide sequence ID" value="XM_066110196.1"/>
</dbReference>
<dbReference type="SUPFAM" id="SSF53098">
    <property type="entry name" value="Ribonuclease H-like"/>
    <property type="match status" value="1"/>
</dbReference>
<proteinExistence type="predicted"/>
<dbReference type="GeneID" id="90958236"/>
<dbReference type="PANTHER" id="PTHR33481:SF1">
    <property type="entry name" value="ENDONUCLEASE_EXONUCLEASE_PHOSPHATASE DOMAIN-CONTAINING PROTEIN-RELATED"/>
    <property type="match status" value="1"/>
</dbReference>
<feature type="compositionally biased region" description="Low complexity" evidence="2">
    <location>
        <begin position="42"/>
        <end position="55"/>
    </location>
</feature>
<evidence type="ECO:0000256" key="2">
    <source>
        <dbReference type="SAM" id="MobiDB-lite"/>
    </source>
</evidence>
<dbReference type="Pfam" id="PF00078">
    <property type="entry name" value="RVT_1"/>
    <property type="match status" value="1"/>
</dbReference>
<evidence type="ECO:0000256" key="1">
    <source>
        <dbReference type="SAM" id="Coils"/>
    </source>
</evidence>
<evidence type="ECO:0000259" key="3">
    <source>
        <dbReference type="PROSITE" id="PS50879"/>
    </source>
</evidence>
<feature type="domain" description="RNase H type-1" evidence="3">
    <location>
        <begin position="1209"/>
        <end position="1341"/>
    </location>
</feature>
<accession>A0A834VGR6</accession>
<feature type="region of interest" description="Disordered" evidence="2">
    <location>
        <begin position="1"/>
        <end position="83"/>
    </location>
</feature>
<dbReference type="Gene3D" id="3.60.10.10">
    <property type="entry name" value="Endonuclease/exonuclease/phosphatase"/>
    <property type="match status" value="1"/>
</dbReference>
<dbReference type="EMBL" id="NQIK02000014">
    <property type="protein sequence ID" value="KAF7564351.1"/>
    <property type="molecule type" value="Genomic_DNA"/>
</dbReference>
<feature type="region of interest" description="Disordered" evidence="2">
    <location>
        <begin position="1320"/>
        <end position="1348"/>
    </location>
</feature>
<dbReference type="InterPro" id="IPR002156">
    <property type="entry name" value="RNaseH_domain"/>
</dbReference>
<feature type="compositionally biased region" description="Basic and acidic residues" evidence="2">
    <location>
        <begin position="63"/>
        <end position="82"/>
    </location>
</feature>
<dbReference type="KEGG" id="ptrr:90958236"/>
<dbReference type="InterPro" id="IPR005135">
    <property type="entry name" value="Endo/exonuclease/phosphatase"/>
</dbReference>
<reference evidence="4 5" key="1">
    <citation type="journal article" date="2018" name="BMC Genomics">
        <title>Comparative genomics of the wheat fungal pathogen Pyrenophora tritici-repentis reveals chromosomal variations and genome plasticity.</title>
        <authorList>
            <person name="Moolhuijzen P."/>
            <person name="See P.T."/>
            <person name="Hane J.K."/>
            <person name="Shi G."/>
            <person name="Liu Z."/>
            <person name="Oliver R.P."/>
            <person name="Moffat C.S."/>
        </authorList>
    </citation>
    <scope>NUCLEOTIDE SEQUENCE [LARGE SCALE GENOMIC DNA]</scope>
    <source>
        <strain evidence="4">M4</strain>
    </source>
</reference>
<organism evidence="4 5">
    <name type="scientific">Pyrenophora tritici-repentis</name>
    <dbReference type="NCBI Taxonomy" id="45151"/>
    <lineage>
        <taxon>Eukaryota</taxon>
        <taxon>Fungi</taxon>
        <taxon>Dikarya</taxon>
        <taxon>Ascomycota</taxon>
        <taxon>Pezizomycotina</taxon>
        <taxon>Dothideomycetes</taxon>
        <taxon>Pleosporomycetidae</taxon>
        <taxon>Pleosporales</taxon>
        <taxon>Pleosporineae</taxon>
        <taxon>Pleosporaceae</taxon>
        <taxon>Pyrenophora</taxon>
    </lineage>
</organism>
<comment type="caution">
    <text evidence="4">The sequence shown here is derived from an EMBL/GenBank/DDBJ whole genome shotgun (WGS) entry which is preliminary data.</text>
</comment>
<dbReference type="GO" id="GO:0003676">
    <property type="term" value="F:nucleic acid binding"/>
    <property type="evidence" value="ECO:0007669"/>
    <property type="project" value="InterPro"/>
</dbReference>
<dbReference type="PANTHER" id="PTHR33481">
    <property type="entry name" value="REVERSE TRANSCRIPTASE"/>
    <property type="match status" value="1"/>
</dbReference>
<dbReference type="Pfam" id="PF14529">
    <property type="entry name" value="Exo_endo_phos_2"/>
    <property type="match status" value="1"/>
</dbReference>
<dbReference type="Proteomes" id="UP000245464">
    <property type="component" value="Unassembled WGS sequence"/>
</dbReference>
<dbReference type="InterPro" id="IPR000477">
    <property type="entry name" value="RT_dom"/>
</dbReference>
<dbReference type="CDD" id="cd09276">
    <property type="entry name" value="Rnase_HI_RT_non_LTR"/>
    <property type="match status" value="1"/>
</dbReference>
<dbReference type="Pfam" id="PF00075">
    <property type="entry name" value="RNase_H"/>
    <property type="match status" value="1"/>
</dbReference>
<protein>
    <submittedName>
        <fullName evidence="4">LITAF domain containing protein</fullName>
    </submittedName>
</protein>
<keyword evidence="1" id="KW-0175">Coiled coil</keyword>
<dbReference type="GO" id="GO:0004523">
    <property type="term" value="F:RNA-DNA hybrid ribonuclease activity"/>
    <property type="evidence" value="ECO:0007669"/>
    <property type="project" value="InterPro"/>
</dbReference>
<gene>
    <name evidence="4" type="ORF">PtrM4_152550</name>
</gene>
<dbReference type="InterPro" id="IPR036691">
    <property type="entry name" value="Endo/exonu/phosph_ase_sf"/>
</dbReference>
<dbReference type="SUPFAM" id="SSF56219">
    <property type="entry name" value="DNase I-like"/>
    <property type="match status" value="1"/>
</dbReference>
<dbReference type="InterPro" id="IPR012337">
    <property type="entry name" value="RNaseH-like_sf"/>
</dbReference>
<dbReference type="Gene3D" id="3.30.420.10">
    <property type="entry name" value="Ribonuclease H-like superfamily/Ribonuclease H"/>
    <property type="match status" value="1"/>
</dbReference>
<feature type="compositionally biased region" description="Basic and acidic residues" evidence="2">
    <location>
        <begin position="1324"/>
        <end position="1342"/>
    </location>
</feature>
<feature type="coiled-coil region" evidence="1">
    <location>
        <begin position="614"/>
        <end position="641"/>
    </location>
</feature>
<dbReference type="InterPro" id="IPR036397">
    <property type="entry name" value="RNaseH_sf"/>
</dbReference>
<evidence type="ECO:0000313" key="5">
    <source>
        <dbReference type="Proteomes" id="UP000245464"/>
    </source>
</evidence>